<feature type="transmembrane region" description="Helical" evidence="2">
    <location>
        <begin position="38"/>
        <end position="58"/>
    </location>
</feature>
<keyword evidence="2" id="KW-0812">Transmembrane</keyword>
<feature type="compositionally biased region" description="Basic residues" evidence="1">
    <location>
        <begin position="157"/>
        <end position="166"/>
    </location>
</feature>
<keyword evidence="4" id="KW-1185">Reference proteome</keyword>
<gene>
    <name evidence="3" type="ORF">SAMN05661086_02536</name>
</gene>
<protein>
    <submittedName>
        <fullName evidence="3">Uncharacterized protein</fullName>
    </submittedName>
</protein>
<evidence type="ECO:0000313" key="4">
    <source>
        <dbReference type="Proteomes" id="UP000199659"/>
    </source>
</evidence>
<dbReference type="STRING" id="37658.SAMN05661086_02536"/>
<keyword evidence="2" id="KW-1133">Transmembrane helix</keyword>
<dbReference type="AlphaFoldDB" id="A0A1I6KN44"/>
<sequence>MKITKRALLLPCVMLPLVGFGLYWALDSGGDKATFVTGIIMLVFLLTTFFCGGVFSYMMDIINKRIITVEGTLIELIFRKDYHGRYAPNGFEVYDIILEEEEKIRITIDHKMYRNEPKADRVRCILLEKSHEVLAVEVLSYANKKKTMKTDHENTKKRNKGKKRKR</sequence>
<evidence type="ECO:0000256" key="1">
    <source>
        <dbReference type="SAM" id="MobiDB-lite"/>
    </source>
</evidence>
<reference evidence="3 4" key="1">
    <citation type="submission" date="2016-10" db="EMBL/GenBank/DDBJ databases">
        <authorList>
            <person name="de Groot N.N."/>
        </authorList>
    </citation>
    <scope>NUCLEOTIDE SEQUENCE [LARGE SCALE GENOMIC DNA]</scope>
    <source>
        <strain evidence="3 4">743A</strain>
    </source>
</reference>
<dbReference type="EMBL" id="FOYZ01000009">
    <property type="protein sequence ID" value="SFR92320.1"/>
    <property type="molecule type" value="Genomic_DNA"/>
</dbReference>
<evidence type="ECO:0000313" key="3">
    <source>
        <dbReference type="EMBL" id="SFR92320.1"/>
    </source>
</evidence>
<keyword evidence="2" id="KW-0472">Membrane</keyword>
<evidence type="ECO:0000256" key="2">
    <source>
        <dbReference type="SAM" id="Phobius"/>
    </source>
</evidence>
<name>A0A1I6KN44_9FIRM</name>
<feature type="region of interest" description="Disordered" evidence="1">
    <location>
        <begin position="147"/>
        <end position="166"/>
    </location>
</feature>
<dbReference type="Proteomes" id="UP000199659">
    <property type="component" value="Unassembled WGS sequence"/>
</dbReference>
<proteinExistence type="predicted"/>
<feature type="transmembrane region" description="Helical" evidence="2">
    <location>
        <begin position="7"/>
        <end position="26"/>
    </location>
</feature>
<accession>A0A1I6KN44</accession>
<organism evidence="3 4">
    <name type="scientific">Anaeromicropila populeti</name>
    <dbReference type="NCBI Taxonomy" id="37658"/>
    <lineage>
        <taxon>Bacteria</taxon>
        <taxon>Bacillati</taxon>
        <taxon>Bacillota</taxon>
        <taxon>Clostridia</taxon>
        <taxon>Lachnospirales</taxon>
        <taxon>Lachnospiraceae</taxon>
        <taxon>Anaeromicropila</taxon>
    </lineage>
</organism>